<accession>A0AAD1SEV0</accession>
<feature type="compositionally biased region" description="Basic and acidic residues" evidence="1">
    <location>
        <begin position="69"/>
        <end position="81"/>
    </location>
</feature>
<evidence type="ECO:0000313" key="3">
    <source>
        <dbReference type="Proteomes" id="UP001295444"/>
    </source>
</evidence>
<name>A0AAD1SEV0_PELCU</name>
<feature type="compositionally biased region" description="Basic and acidic residues" evidence="1">
    <location>
        <begin position="43"/>
        <end position="55"/>
    </location>
</feature>
<dbReference type="Proteomes" id="UP001295444">
    <property type="component" value="Chromosome 06"/>
</dbReference>
<organism evidence="2 3">
    <name type="scientific">Pelobates cultripes</name>
    <name type="common">Western spadefoot toad</name>
    <dbReference type="NCBI Taxonomy" id="61616"/>
    <lineage>
        <taxon>Eukaryota</taxon>
        <taxon>Metazoa</taxon>
        <taxon>Chordata</taxon>
        <taxon>Craniata</taxon>
        <taxon>Vertebrata</taxon>
        <taxon>Euteleostomi</taxon>
        <taxon>Amphibia</taxon>
        <taxon>Batrachia</taxon>
        <taxon>Anura</taxon>
        <taxon>Pelobatoidea</taxon>
        <taxon>Pelobatidae</taxon>
        <taxon>Pelobates</taxon>
    </lineage>
</organism>
<gene>
    <name evidence="2" type="ORF">PECUL_23A061405</name>
</gene>
<proteinExistence type="predicted"/>
<sequence>KHPDKAPDNYNITHSPKERQITVINRSRSTSPPLDTPPSPSFFRRDLIQNRRKLIDNTQPQEILGKRQRSLEEEGEREERKKQHREKRGKTSI</sequence>
<feature type="non-terminal residue" evidence="2">
    <location>
        <position position="1"/>
    </location>
</feature>
<dbReference type="EMBL" id="OW240917">
    <property type="protein sequence ID" value="CAH2300117.1"/>
    <property type="molecule type" value="Genomic_DNA"/>
</dbReference>
<dbReference type="AlphaFoldDB" id="A0AAD1SEV0"/>
<evidence type="ECO:0000313" key="2">
    <source>
        <dbReference type="EMBL" id="CAH2300117.1"/>
    </source>
</evidence>
<feature type="region of interest" description="Disordered" evidence="1">
    <location>
        <begin position="1"/>
        <end position="93"/>
    </location>
</feature>
<evidence type="ECO:0000256" key="1">
    <source>
        <dbReference type="SAM" id="MobiDB-lite"/>
    </source>
</evidence>
<feature type="compositionally biased region" description="Basic residues" evidence="1">
    <location>
        <begin position="82"/>
        <end position="93"/>
    </location>
</feature>
<reference evidence="2" key="1">
    <citation type="submission" date="2022-03" db="EMBL/GenBank/DDBJ databases">
        <authorList>
            <person name="Alioto T."/>
            <person name="Alioto T."/>
            <person name="Gomez Garrido J."/>
        </authorList>
    </citation>
    <scope>NUCLEOTIDE SEQUENCE</scope>
</reference>
<protein>
    <submittedName>
        <fullName evidence="2">Uncharacterized protein</fullName>
    </submittedName>
</protein>
<keyword evidence="3" id="KW-1185">Reference proteome</keyword>